<dbReference type="GO" id="GO:0009228">
    <property type="term" value="P:thiamine biosynthetic process"/>
    <property type="evidence" value="ECO:0007669"/>
    <property type="project" value="UniProtKB-KW"/>
</dbReference>
<comment type="pathway">
    <text evidence="2">Cofactor biosynthesis; thiamine diphosphate biosynthesis.</text>
</comment>
<evidence type="ECO:0000259" key="12">
    <source>
        <dbReference type="Pfam" id="PF09084"/>
    </source>
</evidence>
<evidence type="ECO:0000256" key="2">
    <source>
        <dbReference type="ARBA" id="ARBA00004948"/>
    </source>
</evidence>
<name>A0AAW1R015_9CHLO</name>
<dbReference type="EMBL" id="JALJOS010000019">
    <property type="protein sequence ID" value="KAK9826930.1"/>
    <property type="molecule type" value="Genomic_DNA"/>
</dbReference>
<comment type="function">
    <text evidence="1">Responsible for the formation of the pyrimidine heterocycle in the thiamine biosynthesis pathway. Catalyzes the formation of hydroxymethylpyrimidine phosphate (HMP-P) from histidine and pyridoxal phosphate (PLP). The protein uses PLP and the active site histidine to form HMP-P, generating an inactive enzyme. The enzyme can only undergo a single turnover, which suggests it is a suicide enzyme.</text>
</comment>
<feature type="domain" description="SsuA/THI5-like" evidence="12">
    <location>
        <begin position="13"/>
        <end position="234"/>
    </location>
</feature>
<comment type="subunit">
    <text evidence="4">Homodimer.</text>
</comment>
<evidence type="ECO:0000256" key="8">
    <source>
        <dbReference type="ARBA" id="ARBA00022977"/>
    </source>
</evidence>
<comment type="caution">
    <text evidence="13">The sequence shown here is derived from an EMBL/GenBank/DDBJ whole genome shotgun (WGS) entry which is preliminary data.</text>
</comment>
<gene>
    <name evidence="13" type="ORF">WJX74_000578</name>
</gene>
<evidence type="ECO:0000256" key="4">
    <source>
        <dbReference type="ARBA" id="ARBA00011738"/>
    </source>
</evidence>
<dbReference type="PANTHER" id="PTHR31528:SF1">
    <property type="entry name" value="4-AMINO-5-HYDROXYMETHYL-2-METHYLPYRIMIDINE PHOSPHATE SYNTHASE THI11-RELATED"/>
    <property type="match status" value="1"/>
</dbReference>
<evidence type="ECO:0000256" key="11">
    <source>
        <dbReference type="ARBA" id="ARBA00048179"/>
    </source>
</evidence>
<dbReference type="Pfam" id="PF09084">
    <property type="entry name" value="NMT1"/>
    <property type="match status" value="1"/>
</dbReference>
<keyword evidence="5" id="KW-0808">Transferase</keyword>
<evidence type="ECO:0000313" key="14">
    <source>
        <dbReference type="Proteomes" id="UP001438707"/>
    </source>
</evidence>
<evidence type="ECO:0000256" key="10">
    <source>
        <dbReference type="ARBA" id="ARBA00033171"/>
    </source>
</evidence>
<dbReference type="SUPFAM" id="SSF53850">
    <property type="entry name" value="Periplasmic binding protein-like II"/>
    <property type="match status" value="1"/>
</dbReference>
<dbReference type="GO" id="GO:0046872">
    <property type="term" value="F:metal ion binding"/>
    <property type="evidence" value="ECO:0007669"/>
    <property type="project" value="UniProtKB-KW"/>
</dbReference>
<accession>A0AAW1R015</accession>
<organism evidence="13 14">
    <name type="scientific">Apatococcus lobatus</name>
    <dbReference type="NCBI Taxonomy" id="904363"/>
    <lineage>
        <taxon>Eukaryota</taxon>
        <taxon>Viridiplantae</taxon>
        <taxon>Chlorophyta</taxon>
        <taxon>core chlorophytes</taxon>
        <taxon>Trebouxiophyceae</taxon>
        <taxon>Chlorellales</taxon>
        <taxon>Chlorellaceae</taxon>
        <taxon>Apatococcus</taxon>
    </lineage>
</organism>
<evidence type="ECO:0000256" key="7">
    <source>
        <dbReference type="ARBA" id="ARBA00022898"/>
    </source>
</evidence>
<evidence type="ECO:0000256" key="5">
    <source>
        <dbReference type="ARBA" id="ARBA00022679"/>
    </source>
</evidence>
<keyword evidence="14" id="KW-1185">Reference proteome</keyword>
<comment type="catalytic activity">
    <reaction evidence="11">
        <text>N(6)-(pyridoxal phosphate)-L-lysyl-[4-amino-5-hydroxymethyl-2-methylpyrimidine phosphate synthase] + L-histidyl-[4-amino-5-hydroxymethyl-2-methylpyrimidine phosphate synthase] + 2 Fe(3+) + 4 H2O = L-lysyl-[4-amino-5-hydroxymethyl-2-methylpyrimidine phosphate synthase] + (2S)-2-amino-5-hydroxy-4-oxopentanoyl-[4-amino-5-hydroxymethyl-2-methylpyrimidine phosphate synthase] + 4-amino-2-methyl-5-(phosphooxymethyl)pyrimidine + 3-oxopropanoate + 2 Fe(2+) + 2 H(+)</text>
        <dbReference type="Rhea" id="RHEA:65756"/>
        <dbReference type="Rhea" id="RHEA-COMP:16892"/>
        <dbReference type="Rhea" id="RHEA-COMP:16893"/>
        <dbReference type="Rhea" id="RHEA-COMP:16894"/>
        <dbReference type="Rhea" id="RHEA-COMP:16895"/>
        <dbReference type="ChEBI" id="CHEBI:15377"/>
        <dbReference type="ChEBI" id="CHEBI:15378"/>
        <dbReference type="ChEBI" id="CHEBI:29033"/>
        <dbReference type="ChEBI" id="CHEBI:29034"/>
        <dbReference type="ChEBI" id="CHEBI:29969"/>
        <dbReference type="ChEBI" id="CHEBI:29979"/>
        <dbReference type="ChEBI" id="CHEBI:33190"/>
        <dbReference type="ChEBI" id="CHEBI:58354"/>
        <dbReference type="ChEBI" id="CHEBI:143915"/>
        <dbReference type="ChEBI" id="CHEBI:157692"/>
    </reaction>
    <physiologicalReaction direction="left-to-right" evidence="11">
        <dbReference type="Rhea" id="RHEA:65757"/>
    </physiologicalReaction>
</comment>
<evidence type="ECO:0000256" key="1">
    <source>
        <dbReference type="ARBA" id="ARBA00003469"/>
    </source>
</evidence>
<keyword evidence="6" id="KW-0479">Metal-binding</keyword>
<protein>
    <recommendedName>
        <fullName evidence="10">Thiamine pyrimidine synthase</fullName>
    </recommendedName>
</protein>
<keyword evidence="9" id="KW-0408">Iron</keyword>
<sequence length="346" mass="38290">MAVVQLALDWTPNTNHTGFYVAQSKGWYEAEKIKLEVVSPHISGYKDTPVSLLTQDKVHFAIAPSESVISAHTLQSAADKPAVQAIATVLQQDTSAIVTRADSGIDQPSKLDGKRYASYGARYEGRIVQQLIRNAGGKGEFEEFTPPKLGIWNTILKGEADATWIFEGWEGIEADQKNVALNRFRLADYGVPYGYTPLLLTRTDTLRESSDLVKGFLRATAKGFQFATDHPEEAAMIFFKQASQDLQGTGPSAELHWEQVKASQPYVSKHYLSKEGKWGTMESDRWDKFLDWLSETGLLTSKLQSRQPESSTTSSLMGLLKGDVGDRIPRSSVQSSAMFSNAYLPN</sequence>
<proteinExistence type="inferred from homology"/>
<evidence type="ECO:0000256" key="9">
    <source>
        <dbReference type="ARBA" id="ARBA00023004"/>
    </source>
</evidence>
<evidence type="ECO:0000256" key="6">
    <source>
        <dbReference type="ARBA" id="ARBA00022723"/>
    </source>
</evidence>
<dbReference type="GO" id="GO:0016740">
    <property type="term" value="F:transferase activity"/>
    <property type="evidence" value="ECO:0007669"/>
    <property type="project" value="UniProtKB-KW"/>
</dbReference>
<dbReference type="InterPro" id="IPR027939">
    <property type="entry name" value="NMT1/THI5"/>
</dbReference>
<reference evidence="13 14" key="1">
    <citation type="journal article" date="2024" name="Nat. Commun.">
        <title>Phylogenomics reveals the evolutionary origins of lichenization in chlorophyte algae.</title>
        <authorList>
            <person name="Puginier C."/>
            <person name="Libourel C."/>
            <person name="Otte J."/>
            <person name="Skaloud P."/>
            <person name="Haon M."/>
            <person name="Grisel S."/>
            <person name="Petersen M."/>
            <person name="Berrin J.G."/>
            <person name="Delaux P.M."/>
            <person name="Dal Grande F."/>
            <person name="Keller J."/>
        </authorList>
    </citation>
    <scope>NUCLEOTIDE SEQUENCE [LARGE SCALE GENOMIC DNA]</scope>
    <source>
        <strain evidence="13 14">SAG 2145</strain>
    </source>
</reference>
<evidence type="ECO:0000256" key="3">
    <source>
        <dbReference type="ARBA" id="ARBA00009406"/>
    </source>
</evidence>
<dbReference type="Proteomes" id="UP001438707">
    <property type="component" value="Unassembled WGS sequence"/>
</dbReference>
<comment type="similarity">
    <text evidence="3">Belongs to the NMT1/THI5 family.</text>
</comment>
<evidence type="ECO:0000313" key="13">
    <source>
        <dbReference type="EMBL" id="KAK9826930.1"/>
    </source>
</evidence>
<keyword evidence="7" id="KW-0663">Pyridoxal phosphate</keyword>
<keyword evidence="8" id="KW-0784">Thiamine biosynthesis</keyword>
<dbReference type="InterPro" id="IPR015168">
    <property type="entry name" value="SsuA/THI5"/>
</dbReference>
<dbReference type="PANTHER" id="PTHR31528">
    <property type="entry name" value="4-AMINO-5-HYDROXYMETHYL-2-METHYLPYRIMIDINE PHOSPHATE SYNTHASE THI11-RELATED"/>
    <property type="match status" value="1"/>
</dbReference>
<dbReference type="AlphaFoldDB" id="A0AAW1R015"/>
<dbReference type="Gene3D" id="3.40.190.10">
    <property type="entry name" value="Periplasmic binding protein-like II"/>
    <property type="match status" value="2"/>
</dbReference>